<evidence type="ECO:0000256" key="1">
    <source>
        <dbReference type="ARBA" id="ARBA00004141"/>
    </source>
</evidence>
<organism evidence="6 7">
    <name type="scientific">Mordavella massiliensis</name>
    <dbReference type="NCBI Taxonomy" id="1871024"/>
    <lineage>
        <taxon>Bacteria</taxon>
        <taxon>Bacillati</taxon>
        <taxon>Bacillota</taxon>
        <taxon>Clostridia</taxon>
        <taxon>Eubacteriales</taxon>
        <taxon>Clostridiaceae</taxon>
        <taxon>Mordavella</taxon>
    </lineage>
</organism>
<evidence type="ECO:0000256" key="5">
    <source>
        <dbReference type="SAM" id="Phobius"/>
    </source>
</evidence>
<sequence length="288" mass="33354">MNRLIDKLERKIGRYAIPNLMNYLIGLYVIGYAVFLINPLFYSQYLSLDPAAILHGQIWRIITFVAIPPSANLIMCALLLYVYYLLGKQLEAILGTFRFNLFIFQGILLHVLGSLIVYGITSVFTGGGWRIGMDTEYLILSMFFLFAFMFQDAQFMLYFAIPIKGKWLAWIDAAYFAYAIVQFFLPGHGYAGMALAALVSLLNVWLFFLETRGTNPGSYQERKRKKEYQQKVHRARPLHYYENGARHKCAVCGRTELDNPNLEFRYCSKCNGNYEYCQDHLFTHTHVK</sequence>
<feature type="transmembrane region" description="Helical" evidence="5">
    <location>
        <begin position="191"/>
        <end position="209"/>
    </location>
</feature>
<reference evidence="6" key="1">
    <citation type="submission" date="2020-08" db="EMBL/GenBank/DDBJ databases">
        <authorList>
            <person name="Cejkova D."/>
            <person name="Kubasova T."/>
            <person name="Jahodarova E."/>
            <person name="Rychlik I."/>
        </authorList>
    </citation>
    <scope>NUCLEOTIDE SEQUENCE</scope>
    <source>
        <strain evidence="6">An420c</strain>
    </source>
</reference>
<evidence type="ECO:0000256" key="3">
    <source>
        <dbReference type="ARBA" id="ARBA00022989"/>
    </source>
</evidence>
<dbReference type="SUPFAM" id="SSF144091">
    <property type="entry name" value="Rhomboid-like"/>
    <property type="match status" value="1"/>
</dbReference>
<comment type="caution">
    <text evidence="6">The sequence shown here is derived from an EMBL/GenBank/DDBJ whole genome shotgun (WGS) entry which is preliminary data.</text>
</comment>
<gene>
    <name evidence="6" type="ORF">H6A13_11595</name>
</gene>
<protein>
    <submittedName>
        <fullName evidence="6">Uncharacterized protein</fullName>
    </submittedName>
</protein>
<dbReference type="AlphaFoldDB" id="A0A938X4A1"/>
<keyword evidence="4 5" id="KW-0472">Membrane</keyword>
<proteinExistence type="predicted"/>
<keyword evidence="3 5" id="KW-1133">Transmembrane helix</keyword>
<evidence type="ECO:0000256" key="4">
    <source>
        <dbReference type="ARBA" id="ARBA00023136"/>
    </source>
</evidence>
<name>A0A938X4A1_9CLOT</name>
<evidence type="ECO:0000256" key="2">
    <source>
        <dbReference type="ARBA" id="ARBA00022692"/>
    </source>
</evidence>
<reference evidence="6" key="2">
    <citation type="journal article" date="2021" name="Sci. Rep.">
        <title>The distribution of antibiotic resistance genes in chicken gut microbiota commensals.</title>
        <authorList>
            <person name="Juricova H."/>
            <person name="Matiasovicova J."/>
            <person name="Kubasova T."/>
            <person name="Cejkova D."/>
            <person name="Rychlik I."/>
        </authorList>
    </citation>
    <scope>NUCLEOTIDE SEQUENCE</scope>
    <source>
        <strain evidence="6">An420c</strain>
    </source>
</reference>
<evidence type="ECO:0000313" key="6">
    <source>
        <dbReference type="EMBL" id="MBM6827728.1"/>
    </source>
</evidence>
<keyword evidence="2 5" id="KW-0812">Transmembrane</keyword>
<feature type="transmembrane region" description="Helical" evidence="5">
    <location>
        <begin position="137"/>
        <end position="160"/>
    </location>
</feature>
<dbReference type="Proteomes" id="UP000713880">
    <property type="component" value="Unassembled WGS sequence"/>
</dbReference>
<feature type="transmembrane region" description="Helical" evidence="5">
    <location>
        <begin position="61"/>
        <end position="86"/>
    </location>
</feature>
<keyword evidence="7" id="KW-1185">Reference proteome</keyword>
<dbReference type="EMBL" id="JACJLV010000055">
    <property type="protein sequence ID" value="MBM6827728.1"/>
    <property type="molecule type" value="Genomic_DNA"/>
</dbReference>
<dbReference type="InterPro" id="IPR035952">
    <property type="entry name" value="Rhomboid-like_sf"/>
</dbReference>
<feature type="transmembrane region" description="Helical" evidence="5">
    <location>
        <begin position="107"/>
        <end position="131"/>
    </location>
</feature>
<feature type="transmembrane region" description="Helical" evidence="5">
    <location>
        <begin position="20"/>
        <end position="41"/>
    </location>
</feature>
<accession>A0A938X4A1</accession>
<evidence type="ECO:0000313" key="7">
    <source>
        <dbReference type="Proteomes" id="UP000713880"/>
    </source>
</evidence>
<dbReference type="RefSeq" id="WP_204909717.1">
    <property type="nucleotide sequence ID" value="NZ_JACJLV010000055.1"/>
</dbReference>
<dbReference type="GO" id="GO:0016020">
    <property type="term" value="C:membrane"/>
    <property type="evidence" value="ECO:0007669"/>
    <property type="project" value="UniProtKB-SubCell"/>
</dbReference>
<feature type="transmembrane region" description="Helical" evidence="5">
    <location>
        <begin position="167"/>
        <end position="185"/>
    </location>
</feature>
<comment type="subcellular location">
    <subcellularLocation>
        <location evidence="1">Membrane</location>
        <topology evidence="1">Multi-pass membrane protein</topology>
    </subcellularLocation>
</comment>